<dbReference type="Gene3D" id="3.40.630.30">
    <property type="match status" value="1"/>
</dbReference>
<dbReference type="PANTHER" id="PTHR15298:SF19">
    <property type="entry name" value="GLYCINE N-ACYLTRANSFERASE-LIKE PROTEIN"/>
    <property type="match status" value="1"/>
</dbReference>
<sequence>MHLLTEEELKVAEKAVKGLFPESVKVYGCLFNMNRGKPHNFDVIADSWPDFRVIICKQKAQRSLDREGDFNIYNIYSKDKESLKKMLSVPSVINWNTFTLLAGVDINHLDAVKELCIFHNVRGETEGIVYLLLLEDASHLKDPECIAECNIVPLTADHAELVNSNWKYGRNAMSYNSVKNYITNFPSWCVLDKSGKPVSWILMYQHGAMGLLYTVPEHRRKGYAKLLISIMAKHLLEQGYPVYCFVDEDRVAANRSLTCQRRV</sequence>
<dbReference type="InterPro" id="IPR013652">
    <property type="entry name" value="Glycine_N-acyltransferase_C"/>
</dbReference>
<keyword evidence="6" id="KW-1185">Reference proteome</keyword>
<dbReference type="Pfam" id="PF08444">
    <property type="entry name" value="Gly_acyl_tr_C"/>
    <property type="match status" value="1"/>
</dbReference>
<dbReference type="SUPFAM" id="SSF55729">
    <property type="entry name" value="Acyl-CoA N-acyltransferases (Nat)"/>
    <property type="match status" value="1"/>
</dbReference>
<feature type="domain" description="N-acetyltransferase" evidence="4">
    <location>
        <begin position="149"/>
        <end position="263"/>
    </location>
</feature>
<evidence type="ECO:0000313" key="6">
    <source>
        <dbReference type="Proteomes" id="UP000694397"/>
    </source>
</evidence>
<dbReference type="PROSITE" id="PS51186">
    <property type="entry name" value="GNAT"/>
    <property type="match status" value="1"/>
</dbReference>
<dbReference type="GO" id="GO:0005739">
    <property type="term" value="C:mitochondrion"/>
    <property type="evidence" value="ECO:0007669"/>
    <property type="project" value="InterPro"/>
</dbReference>
<keyword evidence="1 3" id="KW-0808">Transferase</keyword>
<dbReference type="Ensembl" id="ENSSFOT00015035562.2">
    <property type="protein sequence ID" value="ENSSFOP00015035178.2"/>
    <property type="gene ID" value="ENSSFOG00015022409.2"/>
</dbReference>
<dbReference type="InterPro" id="IPR000182">
    <property type="entry name" value="GNAT_dom"/>
</dbReference>
<dbReference type="PANTHER" id="PTHR15298">
    <property type="entry name" value="L-COA N-ACYLTRANSFERASE-RELATED"/>
    <property type="match status" value="1"/>
</dbReference>
<evidence type="ECO:0000313" key="5">
    <source>
        <dbReference type="Ensembl" id="ENSSFOP00015035178.2"/>
    </source>
</evidence>
<dbReference type="OrthoDB" id="61870at2759"/>
<dbReference type="Proteomes" id="UP000694397">
    <property type="component" value="Chromosome 16"/>
</dbReference>
<protein>
    <recommendedName>
        <fullName evidence="3">Glycine N-acyltransferase-like protein</fullName>
        <ecNumber evidence="3">2.3.1.-</ecNumber>
    </recommendedName>
</protein>
<evidence type="ECO:0000256" key="1">
    <source>
        <dbReference type="ARBA" id="ARBA00022679"/>
    </source>
</evidence>
<dbReference type="EC" id="2.3.1.-" evidence="3"/>
<reference evidence="5 6" key="1">
    <citation type="submission" date="2019-04" db="EMBL/GenBank/DDBJ databases">
        <authorList>
            <consortium name="Wellcome Sanger Institute Data Sharing"/>
        </authorList>
    </citation>
    <scope>NUCLEOTIDE SEQUENCE [LARGE SCALE GENOMIC DNA]</scope>
</reference>
<gene>
    <name evidence="5" type="primary">si:ch73-106k19.2</name>
</gene>
<dbReference type="InterPro" id="IPR016181">
    <property type="entry name" value="Acyl_CoA_acyltransferase"/>
</dbReference>
<dbReference type="CDD" id="cd04301">
    <property type="entry name" value="NAT_SF"/>
    <property type="match status" value="1"/>
</dbReference>
<accession>A0A8C9SPA3</accession>
<dbReference type="AlphaFoldDB" id="A0A8C9SPA3"/>
<reference evidence="5" key="2">
    <citation type="submission" date="2025-08" db="UniProtKB">
        <authorList>
            <consortium name="Ensembl"/>
        </authorList>
    </citation>
    <scope>IDENTIFICATION</scope>
</reference>
<dbReference type="InterPro" id="IPR010313">
    <property type="entry name" value="Glycine_N-acyltransferase"/>
</dbReference>
<keyword evidence="2 3" id="KW-0012">Acyltransferase</keyword>
<dbReference type="InterPro" id="IPR015938">
    <property type="entry name" value="Glycine_N-acyltransferase_N"/>
</dbReference>
<evidence type="ECO:0000256" key="2">
    <source>
        <dbReference type="ARBA" id="ARBA00023315"/>
    </source>
</evidence>
<proteinExistence type="inferred from homology"/>
<evidence type="ECO:0000259" key="4">
    <source>
        <dbReference type="PROSITE" id="PS51186"/>
    </source>
</evidence>
<name>A0A8C9SPA3_SCLFO</name>
<evidence type="ECO:0000256" key="3">
    <source>
        <dbReference type="RuleBase" id="RU368002"/>
    </source>
</evidence>
<dbReference type="GO" id="GO:0047961">
    <property type="term" value="F:glycine N-acyltransferase activity"/>
    <property type="evidence" value="ECO:0007669"/>
    <property type="project" value="InterPro"/>
</dbReference>
<organism evidence="5 6">
    <name type="scientific">Scleropages formosus</name>
    <name type="common">Asian bonytongue</name>
    <name type="synonym">Osteoglossum formosum</name>
    <dbReference type="NCBI Taxonomy" id="113540"/>
    <lineage>
        <taxon>Eukaryota</taxon>
        <taxon>Metazoa</taxon>
        <taxon>Chordata</taxon>
        <taxon>Craniata</taxon>
        <taxon>Vertebrata</taxon>
        <taxon>Euteleostomi</taxon>
        <taxon>Actinopterygii</taxon>
        <taxon>Neopterygii</taxon>
        <taxon>Teleostei</taxon>
        <taxon>Osteoglossocephala</taxon>
        <taxon>Osteoglossomorpha</taxon>
        <taxon>Osteoglossiformes</taxon>
        <taxon>Osteoglossidae</taxon>
        <taxon>Scleropages</taxon>
    </lineage>
</organism>
<dbReference type="GeneTree" id="ENSGT00950000183133"/>
<comment type="similarity">
    <text evidence="3">Belongs to the glycine N-acyltransferase family.</text>
</comment>
<reference evidence="5" key="3">
    <citation type="submission" date="2025-09" db="UniProtKB">
        <authorList>
            <consortium name="Ensembl"/>
        </authorList>
    </citation>
    <scope>IDENTIFICATION</scope>
</reference>
<dbReference type="Pfam" id="PF06021">
    <property type="entry name" value="Gly_acyl_tr_N"/>
    <property type="match status" value="1"/>
</dbReference>